<dbReference type="PANTHER" id="PTHR34475">
    <property type="match status" value="1"/>
</dbReference>
<keyword evidence="4" id="KW-1185">Reference proteome</keyword>
<gene>
    <name evidence="3" type="primary">yueD</name>
    <name evidence="3" type="ORF">Hs30E_13220</name>
</gene>
<dbReference type="PANTHER" id="PTHR34475:SF1">
    <property type="entry name" value="CYTOSKELETON PROTEIN RODZ"/>
    <property type="match status" value="1"/>
</dbReference>
<dbReference type="Pfam" id="PF13413">
    <property type="entry name" value="HTH_25"/>
    <property type="match status" value="1"/>
</dbReference>
<sequence>MLVAQKTVGQVLRDKRAKLDMTLNEAENLSQIQKIYIVALEHDDYEALPGEFYVKAYLKQYAVRLQLDSDKLISAYEKNERIEVEEPTDFAENYRFVKPSERVVEEENLTKTWRYYLPIVLLGIAAFAIVAGIFTAVYLNRPEKDKITNTPYNLSTESKKSSEASKSKEPVVPSTASETPPAPKTEVTITGDGQDLLATVKNTENPAIVTLSTVEGAEIWIGITDTDLVDGQVTLTEENPITLTMLGTEMTLMFGKTTDLTLKIGDATVDLSSILDPASPSTLTINIEDLTINNEDNMEE</sequence>
<accession>A0A6A0BEK8</accession>
<evidence type="ECO:0000313" key="3">
    <source>
        <dbReference type="EMBL" id="GFH42771.1"/>
    </source>
</evidence>
<organism evidence="3 4">
    <name type="scientific">Pseudolactococcus hodotermopsidis</name>
    <dbReference type="NCBI Taxonomy" id="2709157"/>
    <lineage>
        <taxon>Bacteria</taxon>
        <taxon>Bacillati</taxon>
        <taxon>Bacillota</taxon>
        <taxon>Bacilli</taxon>
        <taxon>Lactobacillales</taxon>
        <taxon>Streptococcaceae</taxon>
        <taxon>Pseudolactococcus</taxon>
    </lineage>
</organism>
<evidence type="ECO:0000313" key="4">
    <source>
        <dbReference type="Proteomes" id="UP000480303"/>
    </source>
</evidence>
<keyword evidence="2" id="KW-1133">Transmembrane helix</keyword>
<dbReference type="EMBL" id="BLLI01000038">
    <property type="protein sequence ID" value="GFH42771.1"/>
    <property type="molecule type" value="Genomic_DNA"/>
</dbReference>
<dbReference type="InterPro" id="IPR050400">
    <property type="entry name" value="Bact_Cytoskel_RodZ"/>
</dbReference>
<dbReference type="GO" id="GO:0003677">
    <property type="term" value="F:DNA binding"/>
    <property type="evidence" value="ECO:0007669"/>
    <property type="project" value="InterPro"/>
</dbReference>
<dbReference type="AlphaFoldDB" id="A0A6A0BEK8"/>
<evidence type="ECO:0000256" key="2">
    <source>
        <dbReference type="SAM" id="Phobius"/>
    </source>
</evidence>
<dbReference type="Gene3D" id="1.10.260.40">
    <property type="entry name" value="lambda repressor-like DNA-binding domains"/>
    <property type="match status" value="1"/>
</dbReference>
<proteinExistence type="predicted"/>
<dbReference type="InterPro" id="IPR010982">
    <property type="entry name" value="Lambda_DNA-bd_dom_sf"/>
</dbReference>
<feature type="transmembrane region" description="Helical" evidence="2">
    <location>
        <begin position="115"/>
        <end position="139"/>
    </location>
</feature>
<keyword evidence="2" id="KW-0472">Membrane</keyword>
<evidence type="ECO:0000256" key="1">
    <source>
        <dbReference type="SAM" id="MobiDB-lite"/>
    </source>
</evidence>
<feature type="region of interest" description="Disordered" evidence="1">
    <location>
        <begin position="148"/>
        <end position="187"/>
    </location>
</feature>
<feature type="compositionally biased region" description="Basic and acidic residues" evidence="1">
    <location>
        <begin position="157"/>
        <end position="169"/>
    </location>
</feature>
<comment type="caution">
    <text evidence="3">The sequence shown here is derived from an EMBL/GenBank/DDBJ whole genome shotgun (WGS) entry which is preliminary data.</text>
</comment>
<reference evidence="3 4" key="1">
    <citation type="submission" date="2020-02" db="EMBL/GenBank/DDBJ databases">
        <title>Draft genome sequence of Lactococcus sp. Hs30E4-3.</title>
        <authorList>
            <person name="Noda S."/>
            <person name="Yuki M."/>
            <person name="Ohkuma M."/>
        </authorList>
    </citation>
    <scope>NUCLEOTIDE SEQUENCE [LARGE SCALE GENOMIC DNA]</scope>
    <source>
        <strain evidence="3 4">Hs30E4-3</strain>
    </source>
</reference>
<name>A0A6A0BEK8_9LACT</name>
<dbReference type="Proteomes" id="UP000480303">
    <property type="component" value="Unassembled WGS sequence"/>
</dbReference>
<protein>
    <submittedName>
        <fullName evidence="3">Uncharacterized protein</fullName>
    </submittedName>
</protein>
<keyword evidence="2" id="KW-0812">Transmembrane</keyword>